<dbReference type="Gene3D" id="3.30.70.120">
    <property type="match status" value="1"/>
</dbReference>
<reference evidence="1 2" key="1">
    <citation type="journal article" date="2015" name="Genome Announc.">
        <title>Expanding the biotechnology potential of lactobacilli through comparative genomics of 213 strains and associated genera.</title>
        <authorList>
            <person name="Sun Z."/>
            <person name="Harris H.M."/>
            <person name="McCann A."/>
            <person name="Guo C."/>
            <person name="Argimon S."/>
            <person name="Zhang W."/>
            <person name="Yang X."/>
            <person name="Jeffery I.B."/>
            <person name="Cooney J.C."/>
            <person name="Kagawa T.F."/>
            <person name="Liu W."/>
            <person name="Song Y."/>
            <person name="Salvetti E."/>
            <person name="Wrobel A."/>
            <person name="Rasinkangas P."/>
            <person name="Parkhill J."/>
            <person name="Rea M.C."/>
            <person name="O'Sullivan O."/>
            <person name="Ritari J."/>
            <person name="Douillard F.P."/>
            <person name="Paul Ross R."/>
            <person name="Yang R."/>
            <person name="Briner A.E."/>
            <person name="Felis G.E."/>
            <person name="de Vos W.M."/>
            <person name="Barrangou R."/>
            <person name="Klaenhammer T.R."/>
            <person name="Caufield P.W."/>
            <person name="Cui Y."/>
            <person name="Zhang H."/>
            <person name="O'Toole P.W."/>
        </authorList>
    </citation>
    <scope>NUCLEOTIDE SEQUENCE [LARGE SCALE GENOMIC DNA]</scope>
    <source>
        <strain evidence="1 2">DSM 17896</strain>
    </source>
</reference>
<comment type="caution">
    <text evidence="1">The sequence shown here is derived from an EMBL/GenBank/DDBJ whole genome shotgun (WGS) entry which is preliminary data.</text>
</comment>
<dbReference type="STRING" id="396268.IV45_GL001315"/>
<sequence>MMKMIIAVVQNKDSNHLRIALAKAHFGATQLSTTGSFLQSKNSTFMIVVKDEQVDDVLAVIKKHAKTREQFMTPSAYIDNAANSMPVNVQVGGATVFVLPVDSMFHF</sequence>
<dbReference type="AlphaFoldDB" id="A0A0R2I401"/>
<gene>
    <name evidence="1" type="ORF">IV45_GL001315</name>
</gene>
<dbReference type="SUPFAM" id="SSF54913">
    <property type="entry name" value="GlnB-like"/>
    <property type="match status" value="1"/>
</dbReference>
<dbReference type="InterPro" id="IPR011322">
    <property type="entry name" value="N-reg_PII-like_a/b"/>
</dbReference>
<dbReference type="Proteomes" id="UP000050934">
    <property type="component" value="Unassembled WGS sequence"/>
</dbReference>
<dbReference type="EMBL" id="JQBW01000004">
    <property type="protein sequence ID" value="KRN59566.1"/>
    <property type="molecule type" value="Genomic_DNA"/>
</dbReference>
<dbReference type="InterPro" id="IPR015867">
    <property type="entry name" value="N-reg_PII/ATP_PRibTrfase_C"/>
</dbReference>
<dbReference type="PATRIC" id="fig|396268.3.peg.1332"/>
<dbReference type="PANTHER" id="PTHR38456">
    <property type="entry name" value="CYCLIC DI-AMP RECEPTOR A"/>
    <property type="match status" value="1"/>
</dbReference>
<accession>A0A0R2I401</accession>
<evidence type="ECO:0000313" key="2">
    <source>
        <dbReference type="Proteomes" id="UP000050934"/>
    </source>
</evidence>
<dbReference type="InterPro" id="IPR010375">
    <property type="entry name" value="CdAMP_rec"/>
</dbReference>
<name>A0A0R2I401_9LACO</name>
<organism evidence="1 2">
    <name type="scientific">Limosilactobacillus secaliphilus</name>
    <dbReference type="NCBI Taxonomy" id="396268"/>
    <lineage>
        <taxon>Bacteria</taxon>
        <taxon>Bacillati</taxon>
        <taxon>Bacillota</taxon>
        <taxon>Bacilli</taxon>
        <taxon>Lactobacillales</taxon>
        <taxon>Lactobacillaceae</taxon>
        <taxon>Limosilactobacillus</taxon>
    </lineage>
</organism>
<dbReference type="Pfam" id="PF06153">
    <property type="entry name" value="CdAMP_rec"/>
    <property type="match status" value="1"/>
</dbReference>
<dbReference type="PANTHER" id="PTHR38456:SF1">
    <property type="entry name" value="CYCLIC DI-AMP RECEPTOR A"/>
    <property type="match status" value="1"/>
</dbReference>
<proteinExistence type="predicted"/>
<protein>
    <recommendedName>
        <fullName evidence="3">Nitrogen regulatory protein P-II</fullName>
    </recommendedName>
</protein>
<evidence type="ECO:0008006" key="3">
    <source>
        <dbReference type="Google" id="ProtNLM"/>
    </source>
</evidence>
<evidence type="ECO:0000313" key="1">
    <source>
        <dbReference type="EMBL" id="KRN59566.1"/>
    </source>
</evidence>
<keyword evidence="2" id="KW-1185">Reference proteome</keyword>